<accession>A0ABC9N6D8</accession>
<gene>
    <name evidence="2" type="ORF">BACUNI_03831</name>
</gene>
<evidence type="ECO:0000313" key="3">
    <source>
        <dbReference type="Proteomes" id="UP000004110"/>
    </source>
</evidence>
<name>A0ABC9N6D8_BACUC</name>
<keyword evidence="1" id="KW-0472">Membrane</keyword>
<sequence>MKHFLHAQQVGAVVGYHTAGVTLAVIPVVYTVRRNIQADIERHHFQRLSVLCGGLALAAAKEQNADKNKGVK</sequence>
<keyword evidence="1" id="KW-0812">Transmembrane</keyword>
<dbReference type="Proteomes" id="UP000004110">
    <property type="component" value="Unassembled WGS sequence"/>
</dbReference>
<organism evidence="2 3">
    <name type="scientific">Bacteroides uniformis (strain ATCC 8492 / DSM 6597 / CCUG 4942 / CIP 103695 / JCM 5828 / KCTC 5204 / NCTC 13054 / VPI 0061)</name>
    <dbReference type="NCBI Taxonomy" id="411479"/>
    <lineage>
        <taxon>Bacteria</taxon>
        <taxon>Pseudomonadati</taxon>
        <taxon>Bacteroidota</taxon>
        <taxon>Bacteroidia</taxon>
        <taxon>Bacteroidales</taxon>
        <taxon>Bacteroidaceae</taxon>
        <taxon>Bacteroides</taxon>
    </lineage>
</organism>
<dbReference type="EMBL" id="AAYH02000048">
    <property type="protein sequence ID" value="EDO52219.1"/>
    <property type="molecule type" value="Genomic_DNA"/>
</dbReference>
<comment type="caution">
    <text evidence="2">The sequence shown here is derived from an EMBL/GenBank/DDBJ whole genome shotgun (WGS) entry which is preliminary data.</text>
</comment>
<dbReference type="AlphaFoldDB" id="A0ABC9N6D8"/>
<evidence type="ECO:0000313" key="2">
    <source>
        <dbReference type="EMBL" id="EDO52219.1"/>
    </source>
</evidence>
<reference evidence="2" key="1">
    <citation type="submission" date="2007-06" db="EMBL/GenBank/DDBJ databases">
        <authorList>
            <person name="Fulton L."/>
            <person name="Clifton S."/>
            <person name="Fulton B."/>
            <person name="Xu J."/>
            <person name="Minx P."/>
            <person name="Pepin K.H."/>
            <person name="Johnson M."/>
            <person name="Thiruvilangam P."/>
            <person name="Bhonagiri V."/>
            <person name="Nash W.E."/>
            <person name="Mardis E.R."/>
            <person name="Wilson R.K."/>
        </authorList>
    </citation>
    <scope>NUCLEOTIDE SEQUENCE [LARGE SCALE GENOMIC DNA]</scope>
    <source>
        <strain evidence="2">ATCC 8492</strain>
    </source>
</reference>
<reference evidence="2" key="2">
    <citation type="submission" date="2013-11" db="EMBL/GenBank/DDBJ databases">
        <title>Draft genome sequence of Bacteroides uniformis (ATCC 8492).</title>
        <authorList>
            <person name="Sudarsanam P."/>
            <person name="Ley R."/>
            <person name="Guruge J."/>
            <person name="Turnbaugh P.J."/>
            <person name="Mahowald M."/>
            <person name="Liep D."/>
            <person name="Gordon J."/>
        </authorList>
    </citation>
    <scope>NUCLEOTIDE SEQUENCE</scope>
    <source>
        <strain evidence="2">ATCC 8492</strain>
    </source>
</reference>
<keyword evidence="1" id="KW-1133">Transmembrane helix</keyword>
<evidence type="ECO:0000256" key="1">
    <source>
        <dbReference type="SAM" id="Phobius"/>
    </source>
</evidence>
<keyword evidence="3" id="KW-1185">Reference proteome</keyword>
<protein>
    <submittedName>
        <fullName evidence="2">Uncharacterized protein</fullName>
    </submittedName>
</protein>
<feature type="transmembrane region" description="Helical" evidence="1">
    <location>
        <begin position="12"/>
        <end position="32"/>
    </location>
</feature>
<proteinExistence type="predicted"/>